<organism evidence="2 3">
    <name type="scientific">Neotoma lepida</name>
    <name type="common">Desert woodrat</name>
    <dbReference type="NCBI Taxonomy" id="56216"/>
    <lineage>
        <taxon>Eukaryota</taxon>
        <taxon>Metazoa</taxon>
        <taxon>Chordata</taxon>
        <taxon>Craniata</taxon>
        <taxon>Vertebrata</taxon>
        <taxon>Euteleostomi</taxon>
        <taxon>Mammalia</taxon>
        <taxon>Eutheria</taxon>
        <taxon>Euarchontoglires</taxon>
        <taxon>Glires</taxon>
        <taxon>Rodentia</taxon>
        <taxon>Myomorpha</taxon>
        <taxon>Muroidea</taxon>
        <taxon>Cricetidae</taxon>
        <taxon>Neotominae</taxon>
        <taxon>Neotoma</taxon>
    </lineage>
</organism>
<feature type="non-terminal residue" evidence="2">
    <location>
        <position position="1"/>
    </location>
</feature>
<protein>
    <submittedName>
        <fullName evidence="2">Uncharacterized protein</fullName>
    </submittedName>
</protein>
<evidence type="ECO:0000256" key="1">
    <source>
        <dbReference type="SAM" id="MobiDB-lite"/>
    </source>
</evidence>
<accession>A0A1A6FV22</accession>
<reference evidence="2 3" key="1">
    <citation type="submission" date="2016-06" db="EMBL/GenBank/DDBJ databases">
        <title>The Draft Genome Sequence and Annotation of the Desert Woodrat Neotoma lepida.</title>
        <authorList>
            <person name="Campbell M."/>
            <person name="Oakeson K.F."/>
            <person name="Yandell M."/>
            <person name="Halpert J.R."/>
            <person name="Dearing D."/>
        </authorList>
    </citation>
    <scope>NUCLEOTIDE SEQUENCE [LARGE SCALE GENOMIC DNA]</scope>
    <source>
        <strain evidence="2">417</strain>
        <tissue evidence="2">Liver</tissue>
    </source>
</reference>
<gene>
    <name evidence="2" type="ORF">A6R68_11453</name>
</gene>
<name>A0A1A6FV22_NEOLE</name>
<comment type="caution">
    <text evidence="2">The sequence shown here is derived from an EMBL/GenBank/DDBJ whole genome shotgun (WGS) entry which is preliminary data.</text>
</comment>
<dbReference type="AlphaFoldDB" id="A0A1A6FV22"/>
<feature type="non-terminal residue" evidence="2">
    <location>
        <position position="148"/>
    </location>
</feature>
<dbReference type="Proteomes" id="UP000092124">
    <property type="component" value="Unassembled WGS sequence"/>
</dbReference>
<feature type="region of interest" description="Disordered" evidence="1">
    <location>
        <begin position="1"/>
        <end position="24"/>
    </location>
</feature>
<feature type="compositionally biased region" description="Polar residues" evidence="1">
    <location>
        <begin position="66"/>
        <end position="78"/>
    </location>
</feature>
<sequence length="148" mass="15614">SHDVKNGGEPAHPTHSPVQSSAHPGISQQVLNNKQAAPWFIGPQLPSHVMKLEAISDETGLLETPETITNGSMKTPMTMSPLEPTINSTKEDSSIVSANSVEALPSITALCNTISTTLVNIPLPKLCDPDDLTISPSQPTQAVKRGDS</sequence>
<evidence type="ECO:0000313" key="3">
    <source>
        <dbReference type="Proteomes" id="UP000092124"/>
    </source>
</evidence>
<dbReference type="STRING" id="56216.A0A1A6FV22"/>
<evidence type="ECO:0000313" key="2">
    <source>
        <dbReference type="EMBL" id="OBS57419.1"/>
    </source>
</evidence>
<proteinExistence type="predicted"/>
<keyword evidence="3" id="KW-1185">Reference proteome</keyword>
<dbReference type="EMBL" id="LZPO01117102">
    <property type="protein sequence ID" value="OBS57419.1"/>
    <property type="molecule type" value="Genomic_DNA"/>
</dbReference>
<feature type="region of interest" description="Disordered" evidence="1">
    <location>
        <begin position="61"/>
        <end position="93"/>
    </location>
</feature>